<name>A0ABR2YUP9_9CHLO</name>
<keyword evidence="4 9" id="KW-0808">Transferase</keyword>
<dbReference type="InterPro" id="IPR029063">
    <property type="entry name" value="SAM-dependent_MTases_sf"/>
</dbReference>
<organism evidence="13 14">
    <name type="scientific">Coccomyxa subellipsoidea</name>
    <dbReference type="NCBI Taxonomy" id="248742"/>
    <lineage>
        <taxon>Eukaryota</taxon>
        <taxon>Viridiplantae</taxon>
        <taxon>Chlorophyta</taxon>
        <taxon>core chlorophytes</taxon>
        <taxon>Trebouxiophyceae</taxon>
        <taxon>Trebouxiophyceae incertae sedis</taxon>
        <taxon>Coccomyxaceae</taxon>
        <taxon>Coccomyxa</taxon>
    </lineage>
</organism>
<keyword evidence="6" id="KW-0238">DNA-binding</keyword>
<comment type="catalytic activity">
    <reaction evidence="8">
        <text>a 2'-deoxycytidine in DNA + S-adenosyl-L-methionine = a 5-methyl-2'-deoxycytidine in DNA + S-adenosyl-L-homocysteine + H(+)</text>
        <dbReference type="Rhea" id="RHEA:13681"/>
        <dbReference type="Rhea" id="RHEA-COMP:11369"/>
        <dbReference type="Rhea" id="RHEA-COMP:11370"/>
        <dbReference type="ChEBI" id="CHEBI:15378"/>
        <dbReference type="ChEBI" id="CHEBI:57856"/>
        <dbReference type="ChEBI" id="CHEBI:59789"/>
        <dbReference type="ChEBI" id="CHEBI:85452"/>
        <dbReference type="ChEBI" id="CHEBI:85454"/>
        <dbReference type="EC" id="2.1.1.37"/>
    </reaction>
</comment>
<dbReference type="Pfam" id="PF00145">
    <property type="entry name" value="DNA_methylase"/>
    <property type="match status" value="2"/>
</dbReference>
<evidence type="ECO:0000256" key="1">
    <source>
        <dbReference type="ARBA" id="ARBA00004123"/>
    </source>
</evidence>
<evidence type="ECO:0000256" key="7">
    <source>
        <dbReference type="ARBA" id="ARBA00023242"/>
    </source>
</evidence>
<dbReference type="InterPro" id="IPR050390">
    <property type="entry name" value="C5-Methyltransferase"/>
</dbReference>
<dbReference type="PROSITE" id="PS50013">
    <property type="entry name" value="CHROMO_2"/>
    <property type="match status" value="1"/>
</dbReference>
<sequence>MFSSSVARPSPRKGLPESPKRAKKVRKVEGLPESVTAENNGITWYTDTLIPREKVGECEPAVAHFGSVEVEDVGKVSIGDFVEVTPPEEEQKDGDGLDHFYVVRVTEMFQDAAGERLFKGKWMYKPWDTALRVQDGKDNYLPGPLNKRRLFLASEEDNGHYVTLNPLGTIERKVIVQHVKPGGVPPTEEECDFWYDQEHDRRFLTFTDSLTEPPASKEHYKEYAGPRKMNIVELYCGCGGLSFVDRKTEDVHIETKWAVDMEPSMCAAFKANYPKAQVFDFGVDEWLALCKHFKRLSDKYPDDWEDPNMSEDSDNDESETQPSEKEVYEVKNIISMTVVENAERGKQGQMKGHLMESLDESNSWVEFQVEWKGYDICNVAEEWVPEKNLNCEAKLAAFVKKLRTDGVIPLPGDVDAVMGGPPCQGVSGLNRHAKRADIVNDPRNRQVQAFYDVIEWFQPGYVLMENVLDIFKKQDGMYAKFAASRLLNMRYQTRLGCIAACDQGAPQGRWRAFMWGAKAGVEQLPPFPEPSHFAAFQGGVPQSARNCVVTFTSERARTEARQMVFMGDVLSDLPVVTNYTTAEAAKYASAPKTPYQMWLRRQPPAWQAPPAERARRADEAMLPSHLDQSHKRDILTLLPGAEEAVGRSFHCKKRGGDGTDTESRTNGNFAGETWHAVAQALKEEDPDVAEALALELSMSQRGLCAAEGAQVLKEAEKAKSAVGPVRDHRSLCLNFDDYLRCCHVPSRKDANFRDMVGVLSHKDGTCCAGHTHAAVGSNGATSCEGGGTRTAAPKGTTKKSRVDNHDKAGWRGGGLAGCDAETVFLPTGDLLCPRWCITYKQGKSSGRHGCFGRMWYDEIQPTVVGRAEPHNLRLIHPTQGRVVTIRENARCQGFPDYFVLAGISHPGQDTWVRNKCLTERYQQMGNAVSPLVADAMGRCLALAARGLCPPGDFVLAVPSPEYEQVMKRAAELGLKSYTEDHGMPAQSKQMLERKMADGLNWILAQPIIDEKEDEEVIGEIEEDSG</sequence>
<dbReference type="PROSITE" id="PS51038">
    <property type="entry name" value="BAH"/>
    <property type="match status" value="1"/>
</dbReference>
<keyword evidence="7" id="KW-0539">Nucleus</keyword>
<accession>A0ABR2YUP9</accession>
<dbReference type="InterPro" id="IPR016197">
    <property type="entry name" value="Chromo-like_dom_sf"/>
</dbReference>
<feature type="region of interest" description="Disordered" evidence="10">
    <location>
        <begin position="779"/>
        <end position="805"/>
    </location>
</feature>
<dbReference type="SUPFAM" id="SSF54160">
    <property type="entry name" value="Chromo domain-like"/>
    <property type="match status" value="1"/>
</dbReference>
<evidence type="ECO:0000259" key="11">
    <source>
        <dbReference type="PROSITE" id="PS50013"/>
    </source>
</evidence>
<evidence type="ECO:0000256" key="10">
    <source>
        <dbReference type="SAM" id="MobiDB-lite"/>
    </source>
</evidence>
<evidence type="ECO:0000313" key="14">
    <source>
        <dbReference type="Proteomes" id="UP001491310"/>
    </source>
</evidence>
<feature type="region of interest" description="Disordered" evidence="10">
    <location>
        <begin position="302"/>
        <end position="326"/>
    </location>
</feature>
<comment type="caution">
    <text evidence="13">The sequence shown here is derived from an EMBL/GenBank/DDBJ whole genome shotgun (WGS) entry which is preliminary data.</text>
</comment>
<proteinExistence type="inferred from homology"/>
<comment type="subcellular location">
    <subcellularLocation>
        <location evidence="1">Nucleus</location>
    </subcellularLocation>
</comment>
<dbReference type="Gene3D" id="3.90.120.10">
    <property type="entry name" value="DNA Methylase, subunit A, domain 2"/>
    <property type="match status" value="1"/>
</dbReference>
<protein>
    <recommendedName>
        <fullName evidence="2">DNA (cytosine-5-)-methyltransferase</fullName>
        <ecNumber evidence="2">2.1.1.37</ecNumber>
    </recommendedName>
</protein>
<feature type="domain" description="Chromo" evidence="11">
    <location>
        <begin position="328"/>
        <end position="401"/>
    </location>
</feature>
<keyword evidence="3 9" id="KW-0489">Methyltransferase</keyword>
<dbReference type="InterPro" id="IPR000953">
    <property type="entry name" value="Chromo/chromo_shadow_dom"/>
</dbReference>
<dbReference type="PIRSF" id="PIRSF037404">
    <property type="entry name" value="DNMT1"/>
    <property type="match status" value="1"/>
</dbReference>
<dbReference type="SMART" id="SM00439">
    <property type="entry name" value="BAH"/>
    <property type="match status" value="1"/>
</dbReference>
<reference evidence="13 14" key="1">
    <citation type="journal article" date="2024" name="Nat. Commun.">
        <title>Phylogenomics reveals the evolutionary origins of lichenization in chlorophyte algae.</title>
        <authorList>
            <person name="Puginier C."/>
            <person name="Libourel C."/>
            <person name="Otte J."/>
            <person name="Skaloud P."/>
            <person name="Haon M."/>
            <person name="Grisel S."/>
            <person name="Petersen M."/>
            <person name="Berrin J.G."/>
            <person name="Delaux P.M."/>
            <person name="Dal Grande F."/>
            <person name="Keller J."/>
        </authorList>
    </citation>
    <scope>NUCLEOTIDE SEQUENCE [LARGE SCALE GENOMIC DNA]</scope>
    <source>
        <strain evidence="13 14">SAG 216-7</strain>
    </source>
</reference>
<evidence type="ECO:0000256" key="8">
    <source>
        <dbReference type="ARBA" id="ARBA00047422"/>
    </source>
</evidence>
<dbReference type="InterPro" id="IPR031303">
    <property type="entry name" value="C5_meth_CS"/>
</dbReference>
<dbReference type="InterPro" id="IPR001525">
    <property type="entry name" value="C5_MeTfrase"/>
</dbReference>
<evidence type="ECO:0000256" key="9">
    <source>
        <dbReference type="PROSITE-ProRule" id="PRU01016"/>
    </source>
</evidence>
<dbReference type="EMBL" id="JALJOT010000005">
    <property type="protein sequence ID" value="KAK9915372.1"/>
    <property type="molecule type" value="Genomic_DNA"/>
</dbReference>
<keyword evidence="5 9" id="KW-0949">S-adenosyl-L-methionine</keyword>
<feature type="domain" description="BAH" evidence="12">
    <location>
        <begin position="74"/>
        <end position="210"/>
    </location>
</feature>
<keyword evidence="14" id="KW-1185">Reference proteome</keyword>
<evidence type="ECO:0000259" key="12">
    <source>
        <dbReference type="PROSITE" id="PS51038"/>
    </source>
</evidence>
<dbReference type="InterPro" id="IPR043151">
    <property type="entry name" value="BAH_sf"/>
</dbReference>
<evidence type="ECO:0000256" key="2">
    <source>
        <dbReference type="ARBA" id="ARBA00011975"/>
    </source>
</evidence>
<dbReference type="PROSITE" id="PS51679">
    <property type="entry name" value="SAM_MT_C5"/>
    <property type="match status" value="1"/>
</dbReference>
<dbReference type="SUPFAM" id="SSF53335">
    <property type="entry name" value="S-adenosyl-L-methionine-dependent methyltransferases"/>
    <property type="match status" value="1"/>
</dbReference>
<dbReference type="Proteomes" id="UP001491310">
    <property type="component" value="Unassembled WGS sequence"/>
</dbReference>
<dbReference type="Gene3D" id="3.40.50.150">
    <property type="entry name" value="Vaccinia Virus protein VP39"/>
    <property type="match status" value="1"/>
</dbReference>
<dbReference type="PRINTS" id="PR00105">
    <property type="entry name" value="C5METTRFRASE"/>
</dbReference>
<dbReference type="Gene3D" id="2.30.30.490">
    <property type="match status" value="1"/>
</dbReference>
<gene>
    <name evidence="13" type="ORF">WJX75_008140</name>
</gene>
<feature type="region of interest" description="Disordered" evidence="10">
    <location>
        <begin position="1"/>
        <end position="32"/>
    </location>
</feature>
<comment type="similarity">
    <text evidence="9">Belongs to the class I-like SAM-binding methyltransferase superfamily. C5-methyltransferase family.</text>
</comment>
<dbReference type="PANTHER" id="PTHR10629">
    <property type="entry name" value="CYTOSINE-SPECIFIC METHYLTRANSFERASE"/>
    <property type="match status" value="1"/>
</dbReference>
<evidence type="ECO:0000256" key="6">
    <source>
        <dbReference type="ARBA" id="ARBA00023125"/>
    </source>
</evidence>
<evidence type="ECO:0000256" key="3">
    <source>
        <dbReference type="ARBA" id="ARBA00022603"/>
    </source>
</evidence>
<dbReference type="InterPro" id="IPR001025">
    <property type="entry name" value="BAH_dom"/>
</dbReference>
<dbReference type="PROSITE" id="PS00095">
    <property type="entry name" value="C5_MTASE_2"/>
    <property type="match status" value="1"/>
</dbReference>
<feature type="active site" evidence="9">
    <location>
        <position position="423"/>
    </location>
</feature>
<feature type="compositionally biased region" description="Acidic residues" evidence="10">
    <location>
        <begin position="303"/>
        <end position="319"/>
    </location>
</feature>
<dbReference type="PANTHER" id="PTHR10629:SF50">
    <property type="entry name" value="DNA (CYTOSINE-5)-METHYLTRANSFERASE CMT3"/>
    <property type="match status" value="1"/>
</dbReference>
<dbReference type="CDD" id="cd00024">
    <property type="entry name" value="CD_CSD"/>
    <property type="match status" value="1"/>
</dbReference>
<evidence type="ECO:0000256" key="4">
    <source>
        <dbReference type="ARBA" id="ARBA00022679"/>
    </source>
</evidence>
<evidence type="ECO:0000256" key="5">
    <source>
        <dbReference type="ARBA" id="ARBA00022691"/>
    </source>
</evidence>
<evidence type="ECO:0000313" key="13">
    <source>
        <dbReference type="EMBL" id="KAK9915372.1"/>
    </source>
</evidence>
<dbReference type="EC" id="2.1.1.37" evidence="2"/>